<evidence type="ECO:0000259" key="2">
    <source>
        <dbReference type="PROSITE" id="PS50056"/>
    </source>
</evidence>
<feature type="domain" description="Tyrosine specific protein phosphatases" evidence="2">
    <location>
        <begin position="116"/>
        <end position="189"/>
    </location>
</feature>
<accession>A0ABU5EWF9</accession>
<dbReference type="SUPFAM" id="SSF52799">
    <property type="entry name" value="(Phosphotyrosine protein) phosphatases II"/>
    <property type="match status" value="1"/>
</dbReference>
<dbReference type="PANTHER" id="PTHR31126">
    <property type="entry name" value="TYROSINE-PROTEIN PHOSPHATASE"/>
    <property type="match status" value="1"/>
</dbReference>
<protein>
    <submittedName>
        <fullName evidence="3">Tyrosine-protein phosphatase</fullName>
    </submittedName>
</protein>
<dbReference type="PROSITE" id="PS00383">
    <property type="entry name" value="TYR_PHOSPHATASE_1"/>
    <property type="match status" value="1"/>
</dbReference>
<comment type="similarity">
    <text evidence="1">Belongs to the protein-tyrosine phosphatase family.</text>
</comment>
<dbReference type="RefSeq" id="WP_320685130.1">
    <property type="nucleotide sequence ID" value="NZ_JAXBLV010000015.1"/>
</dbReference>
<proteinExistence type="inferred from homology"/>
<organism evidence="3 4">
    <name type="scientific">Gemmata algarum</name>
    <dbReference type="NCBI Taxonomy" id="2975278"/>
    <lineage>
        <taxon>Bacteria</taxon>
        <taxon>Pseudomonadati</taxon>
        <taxon>Planctomycetota</taxon>
        <taxon>Planctomycetia</taxon>
        <taxon>Gemmatales</taxon>
        <taxon>Gemmataceae</taxon>
        <taxon>Gemmata</taxon>
    </lineage>
</organism>
<evidence type="ECO:0000256" key="1">
    <source>
        <dbReference type="ARBA" id="ARBA00009580"/>
    </source>
</evidence>
<dbReference type="PANTHER" id="PTHR31126:SF1">
    <property type="entry name" value="TYROSINE SPECIFIC PROTEIN PHOSPHATASES DOMAIN-CONTAINING PROTEIN"/>
    <property type="match status" value="1"/>
</dbReference>
<dbReference type="InterPro" id="IPR055214">
    <property type="entry name" value="PTP-NADK"/>
</dbReference>
<reference evidence="4" key="1">
    <citation type="journal article" date="2023" name="Mar. Drugs">
        <title>Gemmata algarum, a Novel Planctomycete Isolated from an Algal Mat, Displays Antimicrobial Activity.</title>
        <authorList>
            <person name="Kumar G."/>
            <person name="Kallscheuer N."/>
            <person name="Kashif M."/>
            <person name="Ahamad S."/>
            <person name="Jagadeeshwari U."/>
            <person name="Pannikurungottu S."/>
            <person name="Haufschild T."/>
            <person name="Kabuu M."/>
            <person name="Sasikala C."/>
            <person name="Jogler C."/>
            <person name="Ramana C."/>
        </authorList>
    </citation>
    <scope>NUCLEOTIDE SEQUENCE [LARGE SCALE GENOMIC DNA]</scope>
    <source>
        <strain evidence="4">JC673</strain>
    </source>
</reference>
<comment type="caution">
    <text evidence="3">The sequence shown here is derived from an EMBL/GenBank/DDBJ whole genome shotgun (WGS) entry which is preliminary data.</text>
</comment>
<dbReference type="Gene3D" id="3.90.190.10">
    <property type="entry name" value="Protein tyrosine phosphatase superfamily"/>
    <property type="match status" value="1"/>
</dbReference>
<evidence type="ECO:0000313" key="4">
    <source>
        <dbReference type="Proteomes" id="UP001272242"/>
    </source>
</evidence>
<dbReference type="EMBL" id="JAXBLV010000015">
    <property type="protein sequence ID" value="MDY3558163.1"/>
    <property type="molecule type" value="Genomic_DNA"/>
</dbReference>
<sequence length="189" mass="21674">MTRSRRRVWALGAVVTAVVVSSFWAANYHLRALRTVEPGVLYRSGQLTPTGLKYALRRHRIKTVVTLRTVRDPNSPYLDAWEEDVCAKYGARHVRILPRPWDVDAKGEVPAAQVVREFLAVLDDPANHPVLVHCYAGVHRTGTVCAIYRMEYQHWPADRAITEMEELGFPPGQNRKAIEGYLRDYRPRR</sequence>
<dbReference type="InterPro" id="IPR016130">
    <property type="entry name" value="Tyr_Pase_AS"/>
</dbReference>
<keyword evidence="4" id="KW-1185">Reference proteome</keyword>
<dbReference type="PROSITE" id="PS50056">
    <property type="entry name" value="TYR_PHOSPHATASE_2"/>
    <property type="match status" value="1"/>
</dbReference>
<dbReference type="Pfam" id="PF22741">
    <property type="entry name" value="PTP-NADK"/>
    <property type="match status" value="1"/>
</dbReference>
<dbReference type="InterPro" id="IPR029021">
    <property type="entry name" value="Prot-tyrosine_phosphatase-like"/>
</dbReference>
<name>A0ABU5EWF9_9BACT</name>
<dbReference type="InterPro" id="IPR000387">
    <property type="entry name" value="Tyr_Pase_dom"/>
</dbReference>
<dbReference type="Proteomes" id="UP001272242">
    <property type="component" value="Unassembled WGS sequence"/>
</dbReference>
<gene>
    <name evidence="3" type="ORF">R5W23_001062</name>
</gene>
<evidence type="ECO:0000313" key="3">
    <source>
        <dbReference type="EMBL" id="MDY3558163.1"/>
    </source>
</evidence>